<evidence type="ECO:0000256" key="1">
    <source>
        <dbReference type="ARBA" id="ARBA00022729"/>
    </source>
</evidence>
<keyword evidence="2" id="KW-0408">Iron</keyword>
<keyword evidence="1 4" id="KW-0732">Signal</keyword>
<gene>
    <name evidence="5" type="primary">futA1</name>
    <name evidence="5" type="ORF">CGLAU_02455</name>
</gene>
<name>A0A1Q2HUE9_9CORY</name>
<organism evidence="5 6">
    <name type="scientific">Corynebacterium glaucum</name>
    <dbReference type="NCBI Taxonomy" id="187491"/>
    <lineage>
        <taxon>Bacteria</taxon>
        <taxon>Bacillati</taxon>
        <taxon>Actinomycetota</taxon>
        <taxon>Actinomycetes</taxon>
        <taxon>Mycobacteriales</taxon>
        <taxon>Corynebacteriaceae</taxon>
        <taxon>Corynebacterium</taxon>
    </lineage>
</organism>
<sequence precursor="true">MKKFAAAIVGLTAAFSMAACGSVESNDTATTGANDATTAATSGETAGKWEAPEGLSGSIDYYSANPQGLTDALVEAFQERTGVTVNVFAGTTGEITAKITAEEANPQADVVYLASWNAAAKQGESDALEAYAPENIADANPKWNADDESFHGRDGSALAIVANTDVVSDVPSDWEELADEKYKDLVIMPDPRESGTAADLLAAMVAEWGEDKTWELFDKLFDNGMIVQGANGPALDMVTSGSKGIVFGGVDYSAYSARDKGEPLEIVIPSSGTTVTPRPVMIMKSTDNMDAAKAFVDFMFSEEAQEISASKNMIPANKNVEPKNGPALSDIKQISDDWKAISSESKNIREVFAERYL</sequence>
<feature type="signal peptide" evidence="4">
    <location>
        <begin position="1"/>
        <end position="18"/>
    </location>
</feature>
<dbReference type="AlphaFoldDB" id="A0A1Q2HUE9"/>
<proteinExistence type="predicted"/>
<dbReference type="PANTHER" id="PTHR30006:SF2">
    <property type="entry name" value="ABC TRANSPORTER SUBSTRATE-BINDING PROTEIN"/>
    <property type="match status" value="1"/>
</dbReference>
<dbReference type="GO" id="GO:0046872">
    <property type="term" value="F:metal ion binding"/>
    <property type="evidence" value="ECO:0007669"/>
    <property type="project" value="UniProtKB-KW"/>
</dbReference>
<feature type="chain" id="PRO_5039033746" evidence="4">
    <location>
        <begin position="19"/>
        <end position="357"/>
    </location>
</feature>
<feature type="region of interest" description="Disordered" evidence="3">
    <location>
        <begin position="26"/>
        <end position="50"/>
    </location>
</feature>
<dbReference type="Pfam" id="PF13343">
    <property type="entry name" value="SBP_bac_6"/>
    <property type="match status" value="1"/>
</dbReference>
<dbReference type="Proteomes" id="UP000217209">
    <property type="component" value="Chromosome"/>
</dbReference>
<dbReference type="PIRSF" id="PIRSF002825">
    <property type="entry name" value="CfbpA"/>
    <property type="match status" value="1"/>
</dbReference>
<dbReference type="GO" id="GO:0030975">
    <property type="term" value="F:thiamine binding"/>
    <property type="evidence" value="ECO:0007669"/>
    <property type="project" value="TreeGrafter"/>
</dbReference>
<dbReference type="InterPro" id="IPR026045">
    <property type="entry name" value="Ferric-bd"/>
</dbReference>
<reference evidence="5 6" key="1">
    <citation type="submission" date="2016-12" db="EMBL/GenBank/DDBJ databases">
        <authorList>
            <person name="Song W.-J."/>
            <person name="Kurnit D.M."/>
        </authorList>
    </citation>
    <scope>NUCLEOTIDE SEQUENCE [LARGE SCALE GENOMIC DNA]</scope>
    <source>
        <strain evidence="5 6">DSM 30827</strain>
    </source>
</reference>
<feature type="binding site" evidence="2">
    <location>
        <position position="252"/>
    </location>
    <ligand>
        <name>Fe cation</name>
        <dbReference type="ChEBI" id="CHEBI:24875"/>
    </ligand>
</feature>
<accession>A0A1Q2HUE9</accession>
<dbReference type="GO" id="GO:0015888">
    <property type="term" value="P:thiamine transport"/>
    <property type="evidence" value="ECO:0007669"/>
    <property type="project" value="TreeGrafter"/>
</dbReference>
<dbReference type="OrthoDB" id="366726at2"/>
<dbReference type="GO" id="GO:0030976">
    <property type="term" value="F:thiamine pyrophosphate binding"/>
    <property type="evidence" value="ECO:0007669"/>
    <property type="project" value="TreeGrafter"/>
</dbReference>
<dbReference type="CDD" id="cd13547">
    <property type="entry name" value="PBP2_Fbp_like_2"/>
    <property type="match status" value="1"/>
</dbReference>
<evidence type="ECO:0000313" key="6">
    <source>
        <dbReference type="Proteomes" id="UP000217209"/>
    </source>
</evidence>
<dbReference type="RefSeq" id="WP_095659318.1">
    <property type="nucleotide sequence ID" value="NZ_CALTZW010000009.1"/>
</dbReference>
<dbReference type="KEGG" id="cgv:CGLAU_02455"/>
<evidence type="ECO:0000256" key="4">
    <source>
        <dbReference type="SAM" id="SignalP"/>
    </source>
</evidence>
<keyword evidence="6" id="KW-1185">Reference proteome</keyword>
<dbReference type="EMBL" id="CP019688">
    <property type="protein sequence ID" value="AQQ14476.1"/>
    <property type="molecule type" value="Genomic_DNA"/>
</dbReference>
<dbReference type="PROSITE" id="PS51257">
    <property type="entry name" value="PROKAR_LIPOPROTEIN"/>
    <property type="match status" value="1"/>
</dbReference>
<dbReference type="SUPFAM" id="SSF53850">
    <property type="entry name" value="Periplasmic binding protein-like II"/>
    <property type="match status" value="1"/>
</dbReference>
<feature type="compositionally biased region" description="Low complexity" evidence="3">
    <location>
        <begin position="26"/>
        <end position="46"/>
    </location>
</feature>
<evidence type="ECO:0000313" key="5">
    <source>
        <dbReference type="EMBL" id="AQQ14476.1"/>
    </source>
</evidence>
<dbReference type="Gene3D" id="3.40.190.10">
    <property type="entry name" value="Periplasmic binding protein-like II"/>
    <property type="match status" value="2"/>
</dbReference>
<keyword evidence="2" id="KW-0479">Metal-binding</keyword>
<evidence type="ECO:0000256" key="3">
    <source>
        <dbReference type="SAM" id="MobiDB-lite"/>
    </source>
</evidence>
<dbReference type="GO" id="GO:0030288">
    <property type="term" value="C:outer membrane-bounded periplasmic space"/>
    <property type="evidence" value="ECO:0007669"/>
    <property type="project" value="TreeGrafter"/>
</dbReference>
<evidence type="ECO:0000256" key="2">
    <source>
        <dbReference type="PIRSR" id="PIRSR002825-1"/>
    </source>
</evidence>
<dbReference type="PANTHER" id="PTHR30006">
    <property type="entry name" value="THIAMINE-BINDING PERIPLASMIC PROTEIN-RELATED"/>
    <property type="match status" value="1"/>
</dbReference>
<protein>
    <submittedName>
        <fullName evidence="5">Iron uptake protein A1</fullName>
    </submittedName>
</protein>